<keyword evidence="2" id="KW-1185">Reference proteome</keyword>
<sequence>MSKSISSPRPLTGRMVLGLLLGFFGLVIGVNLLMMKLAIDTLPGTNVDSAYLASLRYDNEIAAAREQAQRDWKIDAKVERQPDGLATLRVEARDHNGVPLAGLTFFGRLERPADKRGDKELTLAEIGEGIYRGQTSGVQPGLWELVLEGDATGNRVFLSKNRMVLN</sequence>
<evidence type="ECO:0000313" key="1">
    <source>
        <dbReference type="EMBL" id="PYF00075.1"/>
    </source>
</evidence>
<dbReference type="InterPro" id="IPR018037">
    <property type="entry name" value="FixH_proteobacterial"/>
</dbReference>
<dbReference type="OrthoDB" id="1495896at2"/>
<dbReference type="Pfam" id="PF05751">
    <property type="entry name" value="FixH"/>
    <property type="match status" value="1"/>
</dbReference>
<proteinExistence type="predicted"/>
<evidence type="ECO:0000313" key="2">
    <source>
        <dbReference type="Proteomes" id="UP000248148"/>
    </source>
</evidence>
<reference evidence="1 2" key="1">
    <citation type="submission" date="2018-06" db="EMBL/GenBank/DDBJ databases">
        <title>Genomic Encyclopedia of Archaeal and Bacterial Type Strains, Phase II (KMG-II): from individual species to whole genera.</title>
        <authorList>
            <person name="Goeker M."/>
        </authorList>
    </citation>
    <scope>NUCLEOTIDE SEQUENCE [LARGE SCALE GENOMIC DNA]</scope>
    <source>
        <strain evidence="1 2">JCM 11668</strain>
    </source>
</reference>
<accession>A0A318T7I8</accession>
<dbReference type="PIRSF" id="PIRSF011386">
    <property type="entry name" value="FixH"/>
    <property type="match status" value="1"/>
</dbReference>
<dbReference type="EMBL" id="QJTI01000029">
    <property type="protein sequence ID" value="PYF00075.1"/>
    <property type="molecule type" value="Genomic_DNA"/>
</dbReference>
<comment type="caution">
    <text evidence="1">The sequence shown here is derived from an EMBL/GenBank/DDBJ whole genome shotgun (WGS) entry which is preliminary data.</text>
</comment>
<dbReference type="Proteomes" id="UP000248148">
    <property type="component" value="Unassembled WGS sequence"/>
</dbReference>
<dbReference type="AlphaFoldDB" id="A0A318T7I8"/>
<dbReference type="RefSeq" id="WP_110782428.1">
    <property type="nucleotide sequence ID" value="NZ_QJTI01000029.1"/>
</dbReference>
<name>A0A318T7I8_9BRAD</name>
<gene>
    <name evidence="1" type="ORF">BJ122_12918</name>
</gene>
<organism evidence="1 2">
    <name type="scientific">Rhodopseudomonas faecalis</name>
    <dbReference type="NCBI Taxonomy" id="99655"/>
    <lineage>
        <taxon>Bacteria</taxon>
        <taxon>Pseudomonadati</taxon>
        <taxon>Pseudomonadota</taxon>
        <taxon>Alphaproteobacteria</taxon>
        <taxon>Hyphomicrobiales</taxon>
        <taxon>Nitrobacteraceae</taxon>
        <taxon>Rhodopseudomonas</taxon>
    </lineage>
</organism>
<protein>
    <submittedName>
        <fullName evidence="1">Nitrogen fixation protein FixH</fullName>
    </submittedName>
</protein>
<dbReference type="InterPro" id="IPR008620">
    <property type="entry name" value="FixH"/>
</dbReference>